<evidence type="ECO:0000256" key="3">
    <source>
        <dbReference type="ARBA" id="ARBA00022840"/>
    </source>
</evidence>
<dbReference type="InterPro" id="IPR027417">
    <property type="entry name" value="P-loop_NTPase"/>
</dbReference>
<dbReference type="FunFam" id="3.40.50.300:FF:000421">
    <property type="entry name" value="Branched-chain amino acid ABC transporter ATP-binding protein"/>
    <property type="match status" value="1"/>
</dbReference>
<dbReference type="AlphaFoldDB" id="A0A2G6KL67"/>
<sequence>MVIVEKSELLRVEKLTKLFGGITALTDYDITIQSGELVGLIGPNGAGKTTVFNLLSGVLKPTSGRILFNSHNISSSRPDQNAALGLARTFQNIRLFHGLSVIDNIKAAFHMHLGKGFWHTFFHTSAFRRSEHLMTQKVHEFIELLDLRDAQHEPAENLPYGVQRRVEIARAMAASPKLLLLDEPAAGMNPHESEHLIEIIRRIHDNYQLTIFLVEHDMKVVMALCQRIQVLDRGTTLLIGTPQEIRNHPEVIEAYLGKPKGRHHASN</sequence>
<dbReference type="GO" id="GO:0016887">
    <property type="term" value="F:ATP hydrolysis activity"/>
    <property type="evidence" value="ECO:0007669"/>
    <property type="project" value="InterPro"/>
</dbReference>
<dbReference type="Proteomes" id="UP000230821">
    <property type="component" value="Unassembled WGS sequence"/>
</dbReference>
<protein>
    <recommendedName>
        <fullName evidence="4">ABC transporter domain-containing protein</fullName>
    </recommendedName>
</protein>
<dbReference type="InterPro" id="IPR032823">
    <property type="entry name" value="BCA_ABC_TP_C"/>
</dbReference>
<dbReference type="Pfam" id="PF12399">
    <property type="entry name" value="BCA_ABC_TP_C"/>
    <property type="match status" value="1"/>
</dbReference>
<evidence type="ECO:0000313" key="6">
    <source>
        <dbReference type="Proteomes" id="UP000230821"/>
    </source>
</evidence>
<dbReference type="GO" id="GO:0015188">
    <property type="term" value="F:L-isoleucine transmembrane transporter activity"/>
    <property type="evidence" value="ECO:0007669"/>
    <property type="project" value="TreeGrafter"/>
</dbReference>
<dbReference type="GO" id="GO:0005304">
    <property type="term" value="F:L-valine transmembrane transporter activity"/>
    <property type="evidence" value="ECO:0007669"/>
    <property type="project" value="TreeGrafter"/>
</dbReference>
<accession>A0A2G6KL67</accession>
<dbReference type="Gene3D" id="3.40.50.300">
    <property type="entry name" value="P-loop containing nucleotide triphosphate hydrolases"/>
    <property type="match status" value="1"/>
</dbReference>
<reference evidence="5 6" key="1">
    <citation type="submission" date="2017-10" db="EMBL/GenBank/DDBJ databases">
        <title>Novel microbial diversity and functional potential in the marine mammal oral microbiome.</title>
        <authorList>
            <person name="Dudek N.K."/>
            <person name="Sun C.L."/>
            <person name="Burstein D."/>
            <person name="Kantor R.S."/>
            <person name="Aliaga Goltsman D.S."/>
            <person name="Bik E.M."/>
            <person name="Thomas B.C."/>
            <person name="Banfield J.F."/>
            <person name="Relman D.A."/>
        </authorList>
    </citation>
    <scope>NUCLEOTIDE SEQUENCE [LARGE SCALE GENOMIC DNA]</scope>
    <source>
        <strain evidence="5">DOLJORAL78_47_16</strain>
    </source>
</reference>
<name>A0A2G6KL67_9BACT</name>
<dbReference type="GO" id="GO:0005886">
    <property type="term" value="C:plasma membrane"/>
    <property type="evidence" value="ECO:0007669"/>
    <property type="project" value="TreeGrafter"/>
</dbReference>
<dbReference type="Pfam" id="PF00005">
    <property type="entry name" value="ABC_tran"/>
    <property type="match status" value="1"/>
</dbReference>
<dbReference type="GO" id="GO:0005524">
    <property type="term" value="F:ATP binding"/>
    <property type="evidence" value="ECO:0007669"/>
    <property type="project" value="UniProtKB-KW"/>
</dbReference>
<dbReference type="PANTHER" id="PTHR45772:SF7">
    <property type="entry name" value="AMINO ACID ABC TRANSPORTER ATP-BINDING PROTEIN"/>
    <property type="match status" value="1"/>
</dbReference>
<evidence type="ECO:0000259" key="4">
    <source>
        <dbReference type="PROSITE" id="PS50893"/>
    </source>
</evidence>
<feature type="domain" description="ABC transporter" evidence="4">
    <location>
        <begin position="10"/>
        <end position="258"/>
    </location>
</feature>
<dbReference type="GO" id="GO:0015808">
    <property type="term" value="P:L-alanine transport"/>
    <property type="evidence" value="ECO:0007669"/>
    <property type="project" value="TreeGrafter"/>
</dbReference>
<evidence type="ECO:0000313" key="5">
    <source>
        <dbReference type="EMBL" id="PIE36130.1"/>
    </source>
</evidence>
<dbReference type="GO" id="GO:0042941">
    <property type="term" value="P:D-alanine transmembrane transport"/>
    <property type="evidence" value="ECO:0007669"/>
    <property type="project" value="TreeGrafter"/>
</dbReference>
<gene>
    <name evidence="5" type="ORF">CSA56_01220</name>
</gene>
<comment type="caution">
    <text evidence="5">The sequence shown here is derived from an EMBL/GenBank/DDBJ whole genome shotgun (WGS) entry which is preliminary data.</text>
</comment>
<dbReference type="GO" id="GO:1903805">
    <property type="term" value="P:L-valine import across plasma membrane"/>
    <property type="evidence" value="ECO:0007669"/>
    <property type="project" value="TreeGrafter"/>
</dbReference>
<dbReference type="SMART" id="SM00382">
    <property type="entry name" value="AAA"/>
    <property type="match status" value="1"/>
</dbReference>
<dbReference type="EMBL" id="PDSK01000024">
    <property type="protein sequence ID" value="PIE36130.1"/>
    <property type="molecule type" value="Genomic_DNA"/>
</dbReference>
<proteinExistence type="predicted"/>
<dbReference type="SUPFAM" id="SSF52540">
    <property type="entry name" value="P-loop containing nucleoside triphosphate hydrolases"/>
    <property type="match status" value="1"/>
</dbReference>
<evidence type="ECO:0000256" key="2">
    <source>
        <dbReference type="ARBA" id="ARBA00022741"/>
    </source>
</evidence>
<dbReference type="InterPro" id="IPR051120">
    <property type="entry name" value="ABC_AA/LPS_Transport"/>
</dbReference>
<keyword evidence="1" id="KW-0813">Transport</keyword>
<dbReference type="PROSITE" id="PS50893">
    <property type="entry name" value="ABC_TRANSPORTER_2"/>
    <property type="match status" value="1"/>
</dbReference>
<dbReference type="PANTHER" id="PTHR45772">
    <property type="entry name" value="CONSERVED COMPONENT OF ABC TRANSPORTER FOR NATURAL AMINO ACIDS-RELATED"/>
    <property type="match status" value="1"/>
</dbReference>
<dbReference type="CDD" id="cd03219">
    <property type="entry name" value="ABC_Mj1267_LivG_branched"/>
    <property type="match status" value="1"/>
</dbReference>
<organism evidence="5 6">
    <name type="scientific">candidate division KSB3 bacterium</name>
    <dbReference type="NCBI Taxonomy" id="2044937"/>
    <lineage>
        <taxon>Bacteria</taxon>
        <taxon>candidate division KSB3</taxon>
    </lineage>
</organism>
<keyword evidence="3" id="KW-0067">ATP-binding</keyword>
<dbReference type="GO" id="GO:1903806">
    <property type="term" value="P:L-isoleucine import across plasma membrane"/>
    <property type="evidence" value="ECO:0007669"/>
    <property type="project" value="TreeGrafter"/>
</dbReference>
<dbReference type="InterPro" id="IPR003593">
    <property type="entry name" value="AAA+_ATPase"/>
</dbReference>
<evidence type="ECO:0000256" key="1">
    <source>
        <dbReference type="ARBA" id="ARBA00022448"/>
    </source>
</evidence>
<keyword evidence="2" id="KW-0547">Nucleotide-binding</keyword>
<dbReference type="GO" id="GO:0015192">
    <property type="term" value="F:L-phenylalanine transmembrane transporter activity"/>
    <property type="evidence" value="ECO:0007669"/>
    <property type="project" value="TreeGrafter"/>
</dbReference>
<dbReference type="InterPro" id="IPR003439">
    <property type="entry name" value="ABC_transporter-like_ATP-bd"/>
</dbReference>